<protein>
    <submittedName>
        <fullName evidence="3">Uncharacterized protein</fullName>
    </submittedName>
</protein>
<feature type="compositionally biased region" description="Polar residues" evidence="1">
    <location>
        <begin position="200"/>
        <end position="222"/>
    </location>
</feature>
<evidence type="ECO:0000313" key="4">
    <source>
        <dbReference type="Proteomes" id="UP001168821"/>
    </source>
</evidence>
<keyword evidence="2" id="KW-1133">Transmembrane helix</keyword>
<feature type="transmembrane region" description="Helical" evidence="2">
    <location>
        <begin position="86"/>
        <end position="107"/>
    </location>
</feature>
<sequence length="242" mass="27802">MYTINQDWAPIICPVQENPQLYNLMWHTARNSSSPIRWRSHEAHTFDNLSTTMDEARFEKSQTLTYQPRCQPPVFLKELEQYSDTLIIVFGLIIINLLLCYMINLYGGSSKHSNSTSEHIPTRTETPIFLEVTTASESIPTSKTLTRTPSNITWCSNYKENSVYMENSGTSVIYDFPKPATRIRNDMIINDFKETQVYASVQQSNSIQKSPQQNKPTSSSNDEILHPFHTYSNVPIHQGKKN</sequence>
<keyword evidence="4" id="KW-1185">Reference proteome</keyword>
<organism evidence="3 4">
    <name type="scientific">Zophobas morio</name>
    <dbReference type="NCBI Taxonomy" id="2755281"/>
    <lineage>
        <taxon>Eukaryota</taxon>
        <taxon>Metazoa</taxon>
        <taxon>Ecdysozoa</taxon>
        <taxon>Arthropoda</taxon>
        <taxon>Hexapoda</taxon>
        <taxon>Insecta</taxon>
        <taxon>Pterygota</taxon>
        <taxon>Neoptera</taxon>
        <taxon>Endopterygota</taxon>
        <taxon>Coleoptera</taxon>
        <taxon>Polyphaga</taxon>
        <taxon>Cucujiformia</taxon>
        <taxon>Tenebrionidae</taxon>
        <taxon>Zophobas</taxon>
    </lineage>
</organism>
<name>A0AA38IGZ8_9CUCU</name>
<proteinExistence type="predicted"/>
<evidence type="ECO:0000256" key="2">
    <source>
        <dbReference type="SAM" id="Phobius"/>
    </source>
</evidence>
<dbReference type="EMBL" id="JALNTZ010000004">
    <property type="protein sequence ID" value="KAJ3654993.1"/>
    <property type="molecule type" value="Genomic_DNA"/>
</dbReference>
<dbReference type="Proteomes" id="UP001168821">
    <property type="component" value="Unassembled WGS sequence"/>
</dbReference>
<accession>A0AA38IGZ8</accession>
<dbReference type="AlphaFoldDB" id="A0AA38IGZ8"/>
<reference evidence="3" key="1">
    <citation type="journal article" date="2023" name="G3 (Bethesda)">
        <title>Whole genome assemblies of Zophobas morio and Tenebrio molitor.</title>
        <authorList>
            <person name="Kaur S."/>
            <person name="Stinson S.A."/>
            <person name="diCenzo G.C."/>
        </authorList>
    </citation>
    <scope>NUCLEOTIDE SEQUENCE</scope>
    <source>
        <strain evidence="3">QUZm001</strain>
    </source>
</reference>
<evidence type="ECO:0000313" key="3">
    <source>
        <dbReference type="EMBL" id="KAJ3654993.1"/>
    </source>
</evidence>
<keyword evidence="2" id="KW-0472">Membrane</keyword>
<gene>
    <name evidence="3" type="ORF">Zmor_014141</name>
</gene>
<keyword evidence="2" id="KW-0812">Transmembrane</keyword>
<comment type="caution">
    <text evidence="3">The sequence shown here is derived from an EMBL/GenBank/DDBJ whole genome shotgun (WGS) entry which is preliminary data.</text>
</comment>
<evidence type="ECO:0000256" key="1">
    <source>
        <dbReference type="SAM" id="MobiDB-lite"/>
    </source>
</evidence>
<feature type="region of interest" description="Disordered" evidence="1">
    <location>
        <begin position="200"/>
        <end position="242"/>
    </location>
</feature>